<dbReference type="Gene3D" id="3.80.10.10">
    <property type="entry name" value="Ribonuclease Inhibitor"/>
    <property type="match status" value="1"/>
</dbReference>
<dbReference type="Gene3D" id="1.20.1280.50">
    <property type="match status" value="1"/>
</dbReference>
<sequence>MFIELKVARKRLEHALEQYLTACTTVRNYAEHPMFSHTREHSARMASEMTAIVACQEKMDRAKKCISQAINHSPFVARVNSLPDEILARIFHIAIGLQPCFTDINDSELKNERKRVAFAQVPERLSHVCCRWRRLAFSLSTLWQHIDINMDATDALARAKARMTRTGRLLLDVHIIGSLLEVEELEQWFALAAPRTKSLTMIICDVYDTHESVLTAWFRHCSPGTFSHLTVWKEIASGPDDDLILDFRNPFSYNELEFEEVFRRLESLRLRQLYPYWTSPMFRGLTELHLASHQLQPSQLLAIAASQLIGILQSSPKLRVLRLDLKVVDDQPGMEALRTPVRFEDLEVLDLSTESRQPDLEQLELLLPLIIPGTKPLQLTINELDEGHLILEEVVQAFFARSNVTRLKLVYDGSNYSIGQNLLREIGSLAKRSTSRSFC</sequence>
<keyword evidence="2" id="KW-1185">Reference proteome</keyword>
<dbReference type="Proteomes" id="UP000027456">
    <property type="component" value="Unassembled WGS sequence"/>
</dbReference>
<evidence type="ECO:0000313" key="1">
    <source>
        <dbReference type="EMBL" id="KEP47884.1"/>
    </source>
</evidence>
<dbReference type="OrthoDB" id="2269034at2759"/>
<reference evidence="1 2" key="1">
    <citation type="submission" date="2013-12" db="EMBL/GenBank/DDBJ databases">
        <authorList>
            <person name="Cubeta M."/>
            <person name="Pakala S."/>
            <person name="Fedorova N."/>
            <person name="Thomas E."/>
            <person name="Dean R."/>
            <person name="Jabaji S."/>
            <person name="Neate S."/>
            <person name="Toda T."/>
            <person name="Tavantzis S."/>
            <person name="Vilgalys R."/>
            <person name="Bharathan N."/>
            <person name="Pakala S."/>
            <person name="Losada L.S."/>
            <person name="Zafar N."/>
            <person name="Nierman W."/>
        </authorList>
    </citation>
    <scope>NUCLEOTIDE SEQUENCE [LARGE SCALE GENOMIC DNA]</scope>
    <source>
        <strain evidence="1 2">123E</strain>
    </source>
</reference>
<protein>
    <submittedName>
        <fullName evidence="1">F-box-like domain protein</fullName>
    </submittedName>
</protein>
<proteinExistence type="predicted"/>
<comment type="caution">
    <text evidence="1">The sequence shown here is derived from an EMBL/GenBank/DDBJ whole genome shotgun (WGS) entry which is preliminary data.</text>
</comment>
<organism evidence="1 2">
    <name type="scientific">Rhizoctonia solani 123E</name>
    <dbReference type="NCBI Taxonomy" id="1423351"/>
    <lineage>
        <taxon>Eukaryota</taxon>
        <taxon>Fungi</taxon>
        <taxon>Dikarya</taxon>
        <taxon>Basidiomycota</taxon>
        <taxon>Agaricomycotina</taxon>
        <taxon>Agaricomycetes</taxon>
        <taxon>Cantharellales</taxon>
        <taxon>Ceratobasidiaceae</taxon>
        <taxon>Rhizoctonia</taxon>
    </lineage>
</organism>
<dbReference type="STRING" id="1423351.A0A074RM26"/>
<accession>A0A074RM26</accession>
<evidence type="ECO:0000313" key="2">
    <source>
        <dbReference type="Proteomes" id="UP000027456"/>
    </source>
</evidence>
<gene>
    <name evidence="1" type="ORF">V565_140520</name>
</gene>
<dbReference type="HOGENOM" id="CLU_025641_0_0_1"/>
<dbReference type="AlphaFoldDB" id="A0A074RM26"/>
<dbReference type="InterPro" id="IPR032675">
    <property type="entry name" value="LRR_dom_sf"/>
</dbReference>
<name>A0A074RM26_9AGAM</name>
<dbReference type="EMBL" id="AZST01000626">
    <property type="protein sequence ID" value="KEP47884.1"/>
    <property type="molecule type" value="Genomic_DNA"/>
</dbReference>